<sequence>MSALKADTLGGRAAVVGIGATEFSKDSGRSELKLAVEAVQAALDDAGLTPADVDGLVTFTMDTSPEITVAQACGIGDLTFFSRVHYGGGAACATVQQAALAVATGVAEVVVCYRAFNERSGRRFGSGVQHREPSAEGAALGWSLPFGLLTPASWVAMAAQRYLYAYGLTPEVFGHVAVTDRRHAATNPAAYFHGKPITLADHAASRWIVEPLRLLDCCQETDGGQALVVTSVERARDLPRPPAVITAAAQGAGRGQEQMTSFYRDDLTGLPEMGVVARQLWRGSRLTPADMDVAILYDHFTPFVLMQLEEFGFCGRGEAAGFVAEDALPLNTHGGQLGEAYLHGMNGIAEAVRQIRGSSVNQVPGAARALVTAGTGVPTSGLLLGADG</sequence>
<proteinExistence type="predicted"/>
<dbReference type="NCBIfam" id="NF005892">
    <property type="entry name" value="PRK07855.1"/>
    <property type="match status" value="1"/>
</dbReference>
<evidence type="ECO:0000313" key="3">
    <source>
        <dbReference type="Proteomes" id="UP000463951"/>
    </source>
</evidence>
<feature type="domain" description="Thiolase C-terminal" evidence="1">
    <location>
        <begin position="256"/>
        <end position="377"/>
    </location>
</feature>
<dbReference type="InterPro" id="IPR002155">
    <property type="entry name" value="Thiolase"/>
</dbReference>
<dbReference type="Proteomes" id="UP000463951">
    <property type="component" value="Chromosome"/>
</dbReference>
<dbReference type="PANTHER" id="PTHR42870:SF1">
    <property type="entry name" value="NON-SPECIFIC LIPID-TRANSFER PROTEIN-LIKE 2"/>
    <property type="match status" value="1"/>
</dbReference>
<dbReference type="SUPFAM" id="SSF53901">
    <property type="entry name" value="Thiolase-like"/>
    <property type="match status" value="2"/>
</dbReference>
<dbReference type="AlphaFoldDB" id="A0A499V8R3"/>
<evidence type="ECO:0000259" key="1">
    <source>
        <dbReference type="Pfam" id="PF22691"/>
    </source>
</evidence>
<dbReference type="PANTHER" id="PTHR42870">
    <property type="entry name" value="ACETYL-COA C-ACETYLTRANSFERASE"/>
    <property type="match status" value="1"/>
</dbReference>
<dbReference type="EMBL" id="AP019620">
    <property type="protein sequence ID" value="BBJ42537.1"/>
    <property type="molecule type" value="Genomic_DNA"/>
</dbReference>
<dbReference type="Pfam" id="PF22691">
    <property type="entry name" value="Thiolase_C_1"/>
    <property type="match status" value="1"/>
</dbReference>
<dbReference type="InterPro" id="IPR055140">
    <property type="entry name" value="Thiolase_C_2"/>
</dbReference>
<dbReference type="CDD" id="cd00829">
    <property type="entry name" value="SCP-x_thiolase"/>
    <property type="match status" value="1"/>
</dbReference>
<evidence type="ECO:0000313" key="2">
    <source>
        <dbReference type="EMBL" id="BBJ42537.1"/>
    </source>
</evidence>
<gene>
    <name evidence="2" type="ORF">SSPO_052550</name>
</gene>
<dbReference type="InterPro" id="IPR016039">
    <property type="entry name" value="Thiolase-like"/>
</dbReference>
<name>A0A499V8R3_9ACTN</name>
<reference evidence="2 3" key="1">
    <citation type="journal article" date="2020" name="Int. J. Syst. Evol. Microbiol.">
        <title>Reclassification of Streptomyces castelarensis and Streptomyces sporoclivatus as later heterotypic synonyms of Streptomyces antimycoticus.</title>
        <authorList>
            <person name="Komaki H."/>
            <person name="Tamura T."/>
        </authorList>
    </citation>
    <scope>NUCLEOTIDE SEQUENCE [LARGE SCALE GENOMIC DNA]</scope>
    <source>
        <strain evidence="2 3">NBRC 100767</strain>
    </source>
</reference>
<accession>A0A499V8R3</accession>
<dbReference type="PIRSF" id="PIRSF000429">
    <property type="entry name" value="Ac-CoA_Ac_transf"/>
    <property type="match status" value="1"/>
</dbReference>
<dbReference type="Gene3D" id="3.40.47.10">
    <property type="match status" value="1"/>
</dbReference>
<organism evidence="2 3">
    <name type="scientific">Streptomyces antimycoticus</name>
    <dbReference type="NCBI Taxonomy" id="68175"/>
    <lineage>
        <taxon>Bacteria</taxon>
        <taxon>Bacillati</taxon>
        <taxon>Actinomycetota</taxon>
        <taxon>Actinomycetes</taxon>
        <taxon>Kitasatosporales</taxon>
        <taxon>Streptomycetaceae</taxon>
        <taxon>Streptomyces</taxon>
        <taxon>Streptomyces violaceusniger group</taxon>
    </lineage>
</organism>
<dbReference type="GO" id="GO:0016747">
    <property type="term" value="F:acyltransferase activity, transferring groups other than amino-acyl groups"/>
    <property type="evidence" value="ECO:0007669"/>
    <property type="project" value="InterPro"/>
</dbReference>
<protein>
    <submittedName>
        <fullName evidence="2">Lipid-transfer protein</fullName>
    </submittedName>
</protein>